<keyword evidence="3" id="KW-1185">Reference proteome</keyword>
<dbReference type="OrthoDB" id="4820872at2759"/>
<comment type="caution">
    <text evidence="2">The sequence shown here is derived from an EMBL/GenBank/DDBJ whole genome shotgun (WGS) entry which is preliminary data.</text>
</comment>
<name>A0A8H3WBB7_9PEZI</name>
<proteinExistence type="predicted"/>
<organism evidence="2 3">
    <name type="scientific">Colletotrichum asianum</name>
    <dbReference type="NCBI Taxonomy" id="702518"/>
    <lineage>
        <taxon>Eukaryota</taxon>
        <taxon>Fungi</taxon>
        <taxon>Dikarya</taxon>
        <taxon>Ascomycota</taxon>
        <taxon>Pezizomycotina</taxon>
        <taxon>Sordariomycetes</taxon>
        <taxon>Hypocreomycetidae</taxon>
        <taxon>Glomerellales</taxon>
        <taxon>Glomerellaceae</taxon>
        <taxon>Colletotrichum</taxon>
        <taxon>Colletotrichum gloeosporioides species complex</taxon>
    </lineage>
</organism>
<feature type="compositionally biased region" description="Low complexity" evidence="1">
    <location>
        <begin position="17"/>
        <end position="29"/>
    </location>
</feature>
<evidence type="ECO:0000256" key="1">
    <source>
        <dbReference type="SAM" id="MobiDB-lite"/>
    </source>
</evidence>
<dbReference type="EMBL" id="WOWK01000041">
    <property type="protein sequence ID" value="KAF0324823.1"/>
    <property type="molecule type" value="Genomic_DNA"/>
</dbReference>
<gene>
    <name evidence="2" type="ORF">GQ607_007994</name>
</gene>
<feature type="compositionally biased region" description="Basic and acidic residues" evidence="1">
    <location>
        <begin position="1"/>
        <end position="16"/>
    </location>
</feature>
<sequence length="134" mass="14801">MGDPDEKTLSCDRHLTESIPIASSSAEPPDLWRPGAASANPSRPGPSNDLRRIILAPARGGNDRTEASTAFDKPPLNPGPLELPTEYMRQDPHDQVYRLHPPFISSAPTAESSMTLRCQLAQQRTRKNKPHELR</sequence>
<evidence type="ECO:0000313" key="2">
    <source>
        <dbReference type="EMBL" id="KAF0324823.1"/>
    </source>
</evidence>
<feature type="region of interest" description="Disordered" evidence="1">
    <location>
        <begin position="1"/>
        <end position="81"/>
    </location>
</feature>
<evidence type="ECO:0000313" key="3">
    <source>
        <dbReference type="Proteomes" id="UP000434172"/>
    </source>
</evidence>
<dbReference type="Proteomes" id="UP000434172">
    <property type="component" value="Unassembled WGS sequence"/>
</dbReference>
<accession>A0A8H3WBB7</accession>
<reference evidence="2 3" key="1">
    <citation type="submission" date="2019-12" db="EMBL/GenBank/DDBJ databases">
        <title>A genome sequence resource for the geographically widespread anthracnose pathogen Colletotrichum asianum.</title>
        <authorList>
            <person name="Meng Y."/>
        </authorList>
    </citation>
    <scope>NUCLEOTIDE SEQUENCE [LARGE SCALE GENOMIC DNA]</scope>
    <source>
        <strain evidence="2 3">ICMP 18580</strain>
    </source>
</reference>
<protein>
    <submittedName>
        <fullName evidence="2">Uncharacterized protein</fullName>
    </submittedName>
</protein>
<dbReference type="AlphaFoldDB" id="A0A8H3WBB7"/>